<evidence type="ECO:0000256" key="10">
    <source>
        <dbReference type="ARBA" id="ARBA00022842"/>
    </source>
</evidence>
<dbReference type="Proteomes" id="UP001168821">
    <property type="component" value="Unassembled WGS sequence"/>
</dbReference>
<keyword evidence="5 13" id="KW-0808">Transferase</keyword>
<dbReference type="AlphaFoldDB" id="A0AA38M6A0"/>
<dbReference type="PANTHER" id="PTHR11817">
    <property type="entry name" value="PYRUVATE KINASE"/>
    <property type="match status" value="1"/>
</dbReference>
<dbReference type="PRINTS" id="PR01050">
    <property type="entry name" value="PYRUVTKNASE"/>
</dbReference>
<name>A0AA38M6A0_9CUCU</name>
<evidence type="ECO:0000256" key="5">
    <source>
        <dbReference type="ARBA" id="ARBA00022679"/>
    </source>
</evidence>
<evidence type="ECO:0000256" key="8">
    <source>
        <dbReference type="ARBA" id="ARBA00022777"/>
    </source>
</evidence>
<organism evidence="16 17">
    <name type="scientific">Zophobas morio</name>
    <dbReference type="NCBI Taxonomy" id="2755281"/>
    <lineage>
        <taxon>Eukaryota</taxon>
        <taxon>Metazoa</taxon>
        <taxon>Ecdysozoa</taxon>
        <taxon>Arthropoda</taxon>
        <taxon>Hexapoda</taxon>
        <taxon>Insecta</taxon>
        <taxon>Pterygota</taxon>
        <taxon>Neoptera</taxon>
        <taxon>Endopterygota</taxon>
        <taxon>Coleoptera</taxon>
        <taxon>Polyphaga</taxon>
        <taxon>Cucujiformia</taxon>
        <taxon>Tenebrionidae</taxon>
        <taxon>Zophobas</taxon>
    </lineage>
</organism>
<evidence type="ECO:0000256" key="9">
    <source>
        <dbReference type="ARBA" id="ARBA00022840"/>
    </source>
</evidence>
<feature type="domain" description="Pyruvate kinase C-terminal" evidence="15">
    <location>
        <begin position="438"/>
        <end position="555"/>
    </location>
</feature>
<evidence type="ECO:0000256" key="1">
    <source>
        <dbReference type="ARBA" id="ARBA00001958"/>
    </source>
</evidence>
<comment type="cofactor">
    <cofactor evidence="1">
        <name>K(+)</name>
        <dbReference type="ChEBI" id="CHEBI:29103"/>
    </cofactor>
</comment>
<dbReference type="GO" id="GO:0030955">
    <property type="term" value="F:potassium ion binding"/>
    <property type="evidence" value="ECO:0007669"/>
    <property type="project" value="InterPro"/>
</dbReference>
<evidence type="ECO:0000256" key="4">
    <source>
        <dbReference type="ARBA" id="ARBA00012142"/>
    </source>
</evidence>
<comment type="similarity">
    <text evidence="3 13">Belongs to the pyruvate kinase family.</text>
</comment>
<gene>
    <name evidence="16" type="ORF">Zmor_022363</name>
</gene>
<evidence type="ECO:0000256" key="2">
    <source>
        <dbReference type="ARBA" id="ARBA00004997"/>
    </source>
</evidence>
<evidence type="ECO:0000259" key="15">
    <source>
        <dbReference type="Pfam" id="PF02887"/>
    </source>
</evidence>
<protein>
    <recommendedName>
        <fullName evidence="4 13">Pyruvate kinase</fullName>
        <ecNumber evidence="4 13">2.7.1.40</ecNumber>
    </recommendedName>
</protein>
<keyword evidence="11 13" id="KW-0324">Glycolysis</keyword>
<sequence length="573" mass="62978">MIEGAHATLSLPGCIIDTSRVTPGSDSSTKPFKIPAKMQTTMVQGNGECPKLPWMIEFHSTANGKILNNQLEAAYAVNFLEHLSTLNDRSKPKRKRLTQLAVVVPPKVSVDTLDAFLRAGMTVAVLRLDYFTVGELQEMIGLINDVNAEFGKKIGRVYPLAIALEVTDREIMTGKVLRPMTEIQLEKGQKTKVTGDKQFQNRVSGEYIYVNWDKISDVVKPGDNLILGPDKIRLSAYEIARDIINCIVDRAGILSDNLSVKIPNVPLIPETESNDKLIKIHEKCDVDIIFVGPGKIQAAKEIFGPTILVFVKVEHVSAVDVFDDVLKQVDGVLINGEKLIMTSRENVFILQKSIVAKCNKQSKPVMSSIDCHSVTKSIVNDIANTVIDGVDSLLLPPDPDLLEAICLVCKSAESAVYQRQLFDDLVHLKPPPIEPVISVAMAAVDTSFKSNAAAIILLTTSGRSGKLISMFRPRCPIIALTRFGRIAKQLMLYKGVIPIFYVLKSGVSFDENMERNMQLGMTFGKVNGYIRAGDAVVIVFGTKGNVGFRNSMEVVFASEYDTRPENEAVCPTL</sequence>
<dbReference type="Gene3D" id="3.20.20.60">
    <property type="entry name" value="Phosphoenolpyruvate-binding domains"/>
    <property type="match status" value="1"/>
</dbReference>
<keyword evidence="17" id="KW-1185">Reference proteome</keyword>
<comment type="catalytic activity">
    <reaction evidence="13">
        <text>pyruvate + ATP = phosphoenolpyruvate + ADP + H(+)</text>
        <dbReference type="Rhea" id="RHEA:18157"/>
        <dbReference type="ChEBI" id="CHEBI:15361"/>
        <dbReference type="ChEBI" id="CHEBI:15378"/>
        <dbReference type="ChEBI" id="CHEBI:30616"/>
        <dbReference type="ChEBI" id="CHEBI:58702"/>
        <dbReference type="ChEBI" id="CHEBI:456216"/>
        <dbReference type="EC" id="2.7.1.40"/>
    </reaction>
</comment>
<dbReference type="SUPFAM" id="SSF52935">
    <property type="entry name" value="PK C-terminal domain-like"/>
    <property type="match status" value="1"/>
</dbReference>
<dbReference type="InterPro" id="IPR015795">
    <property type="entry name" value="Pyrv_Knase_C"/>
</dbReference>
<proteinExistence type="inferred from homology"/>
<comment type="caution">
    <text evidence="16">The sequence shown here is derived from an EMBL/GenBank/DDBJ whole genome shotgun (WGS) entry which is preliminary data.</text>
</comment>
<keyword evidence="9" id="KW-0067">ATP-binding</keyword>
<keyword evidence="12" id="KW-0670">Pyruvate</keyword>
<dbReference type="InterPro" id="IPR015793">
    <property type="entry name" value="Pyrv_Knase_brl"/>
</dbReference>
<dbReference type="Gene3D" id="3.40.1380.20">
    <property type="entry name" value="Pyruvate kinase, C-terminal domain"/>
    <property type="match status" value="1"/>
</dbReference>
<keyword evidence="10 13" id="KW-0460">Magnesium</keyword>
<dbReference type="GO" id="GO:0004743">
    <property type="term" value="F:pyruvate kinase activity"/>
    <property type="evidence" value="ECO:0007669"/>
    <property type="project" value="UniProtKB-EC"/>
</dbReference>
<evidence type="ECO:0000256" key="11">
    <source>
        <dbReference type="ARBA" id="ARBA00023152"/>
    </source>
</evidence>
<keyword evidence="8 13" id="KW-0418">Kinase</keyword>
<evidence type="ECO:0000256" key="3">
    <source>
        <dbReference type="ARBA" id="ARBA00008663"/>
    </source>
</evidence>
<dbReference type="EMBL" id="JALNTZ010000007">
    <property type="protein sequence ID" value="KAJ3644649.1"/>
    <property type="molecule type" value="Genomic_DNA"/>
</dbReference>
<evidence type="ECO:0000256" key="7">
    <source>
        <dbReference type="ARBA" id="ARBA00022741"/>
    </source>
</evidence>
<evidence type="ECO:0000256" key="12">
    <source>
        <dbReference type="ARBA" id="ARBA00023317"/>
    </source>
</evidence>
<dbReference type="GO" id="GO:0000287">
    <property type="term" value="F:magnesium ion binding"/>
    <property type="evidence" value="ECO:0007669"/>
    <property type="project" value="InterPro"/>
</dbReference>
<accession>A0AA38M6A0</accession>
<dbReference type="Pfam" id="PF00224">
    <property type="entry name" value="PK"/>
    <property type="match status" value="1"/>
</dbReference>
<comment type="pathway">
    <text evidence="2 13">Carbohydrate degradation; glycolysis; pyruvate from D-glyceraldehyde 3-phosphate: step 5/5.</text>
</comment>
<dbReference type="GO" id="GO:0005524">
    <property type="term" value="F:ATP binding"/>
    <property type="evidence" value="ECO:0007669"/>
    <property type="project" value="UniProtKB-KW"/>
</dbReference>
<dbReference type="Pfam" id="PF02887">
    <property type="entry name" value="PK_C"/>
    <property type="match status" value="1"/>
</dbReference>
<dbReference type="InterPro" id="IPR011037">
    <property type="entry name" value="Pyrv_Knase-like_insert_dom_sf"/>
</dbReference>
<dbReference type="InterPro" id="IPR001697">
    <property type="entry name" value="Pyr_Knase"/>
</dbReference>
<dbReference type="GO" id="GO:0016301">
    <property type="term" value="F:kinase activity"/>
    <property type="evidence" value="ECO:0007669"/>
    <property type="project" value="UniProtKB-KW"/>
</dbReference>
<feature type="domain" description="Pyruvate kinase barrel" evidence="14">
    <location>
        <begin position="101"/>
        <end position="395"/>
    </location>
</feature>
<dbReference type="Gene3D" id="2.40.33.10">
    <property type="entry name" value="PK beta-barrel domain-like"/>
    <property type="match status" value="1"/>
</dbReference>
<keyword evidence="7" id="KW-0547">Nucleotide-binding</keyword>
<reference evidence="16" key="1">
    <citation type="journal article" date="2023" name="G3 (Bethesda)">
        <title>Whole genome assemblies of Zophobas morio and Tenebrio molitor.</title>
        <authorList>
            <person name="Kaur S."/>
            <person name="Stinson S.A."/>
            <person name="diCenzo G.C."/>
        </authorList>
    </citation>
    <scope>NUCLEOTIDE SEQUENCE</scope>
    <source>
        <strain evidence="16">QUZm001</strain>
    </source>
</reference>
<dbReference type="InterPro" id="IPR036918">
    <property type="entry name" value="Pyrv_Knase_C_sf"/>
</dbReference>
<evidence type="ECO:0000313" key="16">
    <source>
        <dbReference type="EMBL" id="KAJ3644649.1"/>
    </source>
</evidence>
<evidence type="ECO:0000256" key="6">
    <source>
        <dbReference type="ARBA" id="ARBA00022723"/>
    </source>
</evidence>
<dbReference type="InterPro" id="IPR015813">
    <property type="entry name" value="Pyrv/PenolPyrv_kinase-like_dom"/>
</dbReference>
<dbReference type="EC" id="2.7.1.40" evidence="4 13"/>
<dbReference type="SUPFAM" id="SSF50800">
    <property type="entry name" value="PK beta-barrel domain-like"/>
    <property type="match status" value="1"/>
</dbReference>
<dbReference type="InterPro" id="IPR040442">
    <property type="entry name" value="Pyrv_kinase-like_dom_sf"/>
</dbReference>
<dbReference type="SUPFAM" id="SSF51621">
    <property type="entry name" value="Phosphoenolpyruvate/pyruvate domain"/>
    <property type="match status" value="1"/>
</dbReference>
<evidence type="ECO:0000313" key="17">
    <source>
        <dbReference type="Proteomes" id="UP001168821"/>
    </source>
</evidence>
<evidence type="ECO:0000259" key="14">
    <source>
        <dbReference type="Pfam" id="PF00224"/>
    </source>
</evidence>
<keyword evidence="6" id="KW-0479">Metal-binding</keyword>
<evidence type="ECO:0000256" key="13">
    <source>
        <dbReference type="RuleBase" id="RU000504"/>
    </source>
</evidence>
<dbReference type="InterPro" id="IPR015806">
    <property type="entry name" value="Pyrv_Knase_insert_dom_sf"/>
</dbReference>